<dbReference type="AlphaFoldDB" id="A0A0A0VA83"/>
<reference evidence="1" key="2">
    <citation type="journal article" date="2014" name="J. Proteome Res.">
        <title>Spit and venom from scytodes spiders: a diverse and distinct cocktail.</title>
        <authorList>
            <person name="Zobel-Thropp P.A."/>
            <person name="Correa S.M."/>
            <person name="Garb J.E."/>
            <person name="Binford G.J."/>
        </authorList>
    </citation>
    <scope>NUCLEOTIDE SEQUENCE</scope>
    <source>
        <tissue evidence="1">Venom gland</tissue>
    </source>
</reference>
<dbReference type="EMBL" id="KF860770">
    <property type="protein sequence ID" value="AIW62666.1"/>
    <property type="molecule type" value="mRNA"/>
</dbReference>
<reference evidence="1" key="1">
    <citation type="submission" date="2013-11" db="EMBL/GenBank/DDBJ databases">
        <authorList>
            <person name="Thropp P.A."/>
            <person name="Correa S.M."/>
            <person name="Garb J.E."/>
            <person name="Binford G.J."/>
        </authorList>
    </citation>
    <scope>NUCLEOTIDE SEQUENCE</scope>
    <source>
        <tissue evidence="1">Venom gland</tissue>
    </source>
</reference>
<protein>
    <submittedName>
        <fullName evidence="1">Uncharacterized protein</fullName>
    </submittedName>
</protein>
<proteinExistence type="evidence at transcript level"/>
<organism evidence="1">
    <name type="scientific">Scytodes thoracica</name>
    <name type="common">Spitting spider</name>
    <name type="synonym">Aranea thoracica</name>
    <dbReference type="NCBI Taxonomy" id="1112478"/>
    <lineage>
        <taxon>Eukaryota</taxon>
        <taxon>Metazoa</taxon>
        <taxon>Ecdysozoa</taxon>
        <taxon>Arthropoda</taxon>
        <taxon>Chelicerata</taxon>
        <taxon>Arachnida</taxon>
        <taxon>Araneae</taxon>
        <taxon>Araneomorphae</taxon>
        <taxon>Haplogynae</taxon>
        <taxon>Scytodoidea</taxon>
        <taxon>Scytodidae</taxon>
        <taxon>Scytodes</taxon>
    </lineage>
</organism>
<accession>A0A0A0VA83</accession>
<name>A0A0A0VA83_SCYTH</name>
<sequence>MFLIVTQFHSFQLNGISTYQPQTARTSCALTFTRQNLLNTQCLLFEANILFNKSKED</sequence>
<evidence type="ECO:0000313" key="1">
    <source>
        <dbReference type="EMBL" id="AIW62666.1"/>
    </source>
</evidence>